<evidence type="ECO:0000313" key="3">
    <source>
        <dbReference type="Proteomes" id="UP000199337"/>
    </source>
</evidence>
<dbReference type="Proteomes" id="UP000199337">
    <property type="component" value="Unassembled WGS sequence"/>
</dbReference>
<sequence length="84" mass="9524">MSDLVRLPNIGKTMEKRLAAVEINDVETLMKVGSKEAFIKLRLFEGDTCFSSLCGLEGAIQGIRWHNLSRATKEDLKKFFDSFK</sequence>
<dbReference type="OrthoDB" id="9796798at2"/>
<evidence type="ECO:0000313" key="2">
    <source>
        <dbReference type="EMBL" id="SFH00404.1"/>
    </source>
</evidence>
<feature type="domain" description="TfoX C-terminal" evidence="1">
    <location>
        <begin position="3"/>
        <end position="79"/>
    </location>
</feature>
<name>A0A1I2WGL7_9FIRM</name>
<dbReference type="PANTHER" id="PTHR36121:SF1">
    <property type="entry name" value="PROTEIN SXY"/>
    <property type="match status" value="1"/>
</dbReference>
<dbReference type="AlphaFoldDB" id="A0A1I2WGL7"/>
<organism evidence="2 3">
    <name type="scientific">Desulfotruncus arcticus DSM 17038</name>
    <dbReference type="NCBI Taxonomy" id="1121424"/>
    <lineage>
        <taxon>Bacteria</taxon>
        <taxon>Bacillati</taxon>
        <taxon>Bacillota</taxon>
        <taxon>Clostridia</taxon>
        <taxon>Eubacteriales</taxon>
        <taxon>Desulfallaceae</taxon>
        <taxon>Desulfotruncus</taxon>
    </lineage>
</organism>
<accession>A0A1I2WGL7</accession>
<keyword evidence="3" id="KW-1185">Reference proteome</keyword>
<dbReference type="RefSeq" id="WP_092472669.1">
    <property type="nucleotide sequence ID" value="NZ_FOOX01000013.1"/>
</dbReference>
<reference evidence="3" key="1">
    <citation type="submission" date="2016-10" db="EMBL/GenBank/DDBJ databases">
        <authorList>
            <person name="Varghese N."/>
            <person name="Submissions S."/>
        </authorList>
    </citation>
    <scope>NUCLEOTIDE SEQUENCE [LARGE SCALE GENOMIC DNA]</scope>
    <source>
        <strain evidence="3">DSM 17038</strain>
    </source>
</reference>
<dbReference type="PANTHER" id="PTHR36121">
    <property type="entry name" value="PROTEIN SXY"/>
    <property type="match status" value="1"/>
</dbReference>
<proteinExistence type="predicted"/>
<dbReference type="InterPro" id="IPR047525">
    <property type="entry name" value="TfoX-like"/>
</dbReference>
<protein>
    <submittedName>
        <fullName evidence="2">DNA transformation protein</fullName>
    </submittedName>
</protein>
<dbReference type="Gene3D" id="1.10.150.20">
    <property type="entry name" value="5' to 3' exonuclease, C-terminal subdomain"/>
    <property type="match status" value="1"/>
</dbReference>
<gene>
    <name evidence="2" type="ORF">SAMN05660649_03493</name>
</gene>
<dbReference type="InterPro" id="IPR007077">
    <property type="entry name" value="TfoX_C"/>
</dbReference>
<dbReference type="EMBL" id="FOOX01000013">
    <property type="protein sequence ID" value="SFH00404.1"/>
    <property type="molecule type" value="Genomic_DNA"/>
</dbReference>
<dbReference type="Pfam" id="PF04994">
    <property type="entry name" value="TfoX_C"/>
    <property type="match status" value="1"/>
</dbReference>
<dbReference type="STRING" id="341036.SAMN05660649_03493"/>
<evidence type="ECO:0000259" key="1">
    <source>
        <dbReference type="Pfam" id="PF04994"/>
    </source>
</evidence>